<dbReference type="PANTHER" id="PTHR34290">
    <property type="entry name" value="SI:CH73-390P7.2"/>
    <property type="match status" value="1"/>
</dbReference>
<organism evidence="5">
    <name type="scientific">Mantoniella antarctica</name>
    <dbReference type="NCBI Taxonomy" id="81844"/>
    <lineage>
        <taxon>Eukaryota</taxon>
        <taxon>Viridiplantae</taxon>
        <taxon>Chlorophyta</taxon>
        <taxon>Mamiellophyceae</taxon>
        <taxon>Mamiellales</taxon>
        <taxon>Mamiellaceae</taxon>
        <taxon>Mantoniella</taxon>
    </lineage>
</organism>
<gene>
    <name evidence="5" type="ORF">MANT1106_LOCUS8053</name>
</gene>
<proteinExistence type="predicted"/>
<dbReference type="InterPro" id="IPR013766">
    <property type="entry name" value="Thioredoxin_domain"/>
</dbReference>
<dbReference type="CDD" id="cd02947">
    <property type="entry name" value="TRX_family"/>
    <property type="match status" value="1"/>
</dbReference>
<evidence type="ECO:0000256" key="1">
    <source>
        <dbReference type="ARBA" id="ARBA00022837"/>
    </source>
</evidence>
<dbReference type="SUPFAM" id="SSF53067">
    <property type="entry name" value="Actin-like ATPase domain"/>
    <property type="match status" value="1"/>
</dbReference>
<dbReference type="InterPro" id="IPR043129">
    <property type="entry name" value="ATPase_NBD"/>
</dbReference>
<dbReference type="GO" id="GO:0005509">
    <property type="term" value="F:calcium ion binding"/>
    <property type="evidence" value="ECO:0007669"/>
    <property type="project" value="InterPro"/>
</dbReference>
<dbReference type="Pfam" id="PF13499">
    <property type="entry name" value="EF-hand_7"/>
    <property type="match status" value="1"/>
</dbReference>
<feature type="compositionally biased region" description="Low complexity" evidence="2">
    <location>
        <begin position="254"/>
        <end position="280"/>
    </location>
</feature>
<dbReference type="SMART" id="SM00054">
    <property type="entry name" value="EFh"/>
    <property type="match status" value="2"/>
</dbReference>
<dbReference type="SUPFAM" id="SSF52833">
    <property type="entry name" value="Thioredoxin-like"/>
    <property type="match status" value="1"/>
</dbReference>
<dbReference type="Gene3D" id="3.40.30.10">
    <property type="entry name" value="Glutaredoxin"/>
    <property type="match status" value="1"/>
</dbReference>
<dbReference type="Gene3D" id="3.30.420.40">
    <property type="match status" value="1"/>
</dbReference>
<evidence type="ECO:0000259" key="3">
    <source>
        <dbReference type="PROSITE" id="PS50222"/>
    </source>
</evidence>
<feature type="compositionally biased region" description="Polar residues" evidence="2">
    <location>
        <begin position="283"/>
        <end position="303"/>
    </location>
</feature>
<name>A0A7S0SGQ3_9CHLO</name>
<feature type="domain" description="Thioredoxin" evidence="4">
    <location>
        <begin position="707"/>
        <end position="845"/>
    </location>
</feature>
<sequence length="851" mass="92155">MATAAMPVVLFPGRLLARATPASNSRSATAPRLTAFHAGKNISRSNRRGSTSTQLTVRAGAGGVSKDDQPKDFTLKYLYDGGCTVCNALVKLLKSKRGHEKIWFEDIAEPDFSPDKNEGISFEDAMATIHVIRAKDSKILTGMDALTSLYEITGIGWLFKLAKLPVLSSAAEIAYKMVTKNRQNIGGAADGFLALGRINMEEKGEGSCTDLEGECREKAPPVDEDADAAAAAADLRRAKRAEDKERERERERSAVSASGAGSSAPAAAAAATGNVRNGGRTAAQATSSSGLETASRQPAVLTSGSLSDRRNILGVYDMRRSKSDARALRAAPVDTETGELIDELITIPLEDSELSTVAAALTSIIKHFGWQGNVGIGLPGRVVRTDSEAINETLDTIDEDDLEEREVPSSIANYGSAQQHARSTRLTGLANSAAEVSTSADSRNSRLEMESYLKNAVGRDVVAMAGAEATGFGEMFYGAGSTDRGVTLCVTLGLGIGVSLFDEGVLAHNPEDVERQLATWGFPRWDDASLPRLAILDGEVDPSEPEWERWAARVEHYLQRIEAVCKPDNFIICGRASVSFDKWASKMTNVTTPVLCAQQGLTAAVQGAAQGAREILTLRRDTARVRAAIGHSKGLSPQKLNDEQLGAVFDEFDTDMSGELSREELGNAITMLGVRMSDAELKELFVEMDSGMTGDITKREFIGWWQDSVGSSSVEIIHTMEEFEQVLDDAEGTDQMTVLMVGVTYCKPCKAFTKKYADFAERFNGARFIKVFGNENKDMTMLCRDTLKVKSTPTFYFFRNSEQVHMHTGANAGKFENFVMDNVRAGEPGFGSPRQFEEPVEDKRKAETAAR</sequence>
<dbReference type="InterPro" id="IPR011992">
    <property type="entry name" value="EF-hand-dom_pair"/>
</dbReference>
<dbReference type="PROSITE" id="PS50222">
    <property type="entry name" value="EF_HAND_2"/>
    <property type="match status" value="2"/>
</dbReference>
<feature type="compositionally biased region" description="Basic and acidic residues" evidence="2">
    <location>
        <begin position="234"/>
        <end position="253"/>
    </location>
</feature>
<reference evidence="5" key="1">
    <citation type="submission" date="2021-01" db="EMBL/GenBank/DDBJ databases">
        <authorList>
            <person name="Corre E."/>
            <person name="Pelletier E."/>
            <person name="Niang G."/>
            <person name="Scheremetjew M."/>
            <person name="Finn R."/>
            <person name="Kale V."/>
            <person name="Holt S."/>
            <person name="Cochrane G."/>
            <person name="Meng A."/>
            <person name="Brown T."/>
            <person name="Cohen L."/>
        </authorList>
    </citation>
    <scope>NUCLEOTIDE SEQUENCE</scope>
    <source>
        <strain evidence="5">SL-175</strain>
    </source>
</reference>
<dbReference type="InterPro" id="IPR036249">
    <property type="entry name" value="Thioredoxin-like_sf"/>
</dbReference>
<feature type="domain" description="EF-hand" evidence="3">
    <location>
        <begin position="640"/>
        <end position="675"/>
    </location>
</feature>
<dbReference type="Pfam" id="PF04134">
    <property type="entry name" value="DCC1-like"/>
    <property type="match status" value="1"/>
</dbReference>
<feature type="region of interest" description="Disordered" evidence="2">
    <location>
        <begin position="204"/>
        <end position="303"/>
    </location>
</feature>
<evidence type="ECO:0000313" key="5">
    <source>
        <dbReference type="EMBL" id="CAD8705370.1"/>
    </source>
</evidence>
<dbReference type="SUPFAM" id="SSF47473">
    <property type="entry name" value="EF-hand"/>
    <property type="match status" value="1"/>
</dbReference>
<dbReference type="InterPro" id="IPR007263">
    <property type="entry name" value="DCC1-like"/>
</dbReference>
<feature type="compositionally biased region" description="Basic and acidic residues" evidence="2">
    <location>
        <begin position="835"/>
        <end position="851"/>
    </location>
</feature>
<feature type="region of interest" description="Disordered" evidence="2">
    <location>
        <begin position="828"/>
        <end position="851"/>
    </location>
</feature>
<dbReference type="GO" id="GO:0015035">
    <property type="term" value="F:protein-disulfide reductase activity"/>
    <property type="evidence" value="ECO:0007669"/>
    <property type="project" value="InterPro"/>
</dbReference>
<evidence type="ECO:0008006" key="6">
    <source>
        <dbReference type="Google" id="ProtNLM"/>
    </source>
</evidence>
<dbReference type="AlphaFoldDB" id="A0A7S0SGQ3"/>
<feature type="domain" description="EF-hand" evidence="3">
    <location>
        <begin position="676"/>
        <end position="711"/>
    </location>
</feature>
<dbReference type="InterPro" id="IPR044691">
    <property type="entry name" value="DCC1_Trx"/>
</dbReference>
<dbReference type="EMBL" id="HBFC01013772">
    <property type="protein sequence ID" value="CAD8705370.1"/>
    <property type="molecule type" value="Transcribed_RNA"/>
</dbReference>
<protein>
    <recommendedName>
        <fullName evidence="6">Calmodulin</fullName>
    </recommendedName>
</protein>
<dbReference type="PROSITE" id="PS00018">
    <property type="entry name" value="EF_HAND_1"/>
    <property type="match status" value="1"/>
</dbReference>
<dbReference type="InterPro" id="IPR002048">
    <property type="entry name" value="EF_hand_dom"/>
</dbReference>
<dbReference type="CDD" id="cd00051">
    <property type="entry name" value="EFh"/>
    <property type="match status" value="1"/>
</dbReference>
<dbReference type="Pfam" id="PF00085">
    <property type="entry name" value="Thioredoxin"/>
    <property type="match status" value="1"/>
</dbReference>
<accession>A0A7S0SGQ3</accession>
<dbReference type="InterPro" id="IPR018247">
    <property type="entry name" value="EF_Hand_1_Ca_BS"/>
</dbReference>
<dbReference type="PANTHER" id="PTHR34290:SF2">
    <property type="entry name" value="OS04G0668800 PROTEIN"/>
    <property type="match status" value="1"/>
</dbReference>
<keyword evidence="1" id="KW-0106">Calcium</keyword>
<evidence type="ECO:0000256" key="2">
    <source>
        <dbReference type="SAM" id="MobiDB-lite"/>
    </source>
</evidence>
<dbReference type="Gene3D" id="1.10.238.10">
    <property type="entry name" value="EF-hand"/>
    <property type="match status" value="1"/>
</dbReference>
<evidence type="ECO:0000259" key="4">
    <source>
        <dbReference type="PROSITE" id="PS51352"/>
    </source>
</evidence>
<dbReference type="PROSITE" id="PS51352">
    <property type="entry name" value="THIOREDOXIN_2"/>
    <property type="match status" value="1"/>
</dbReference>